<comment type="similarity">
    <text evidence="3">Belongs to the glycosyl hydrolase 17 family.</text>
</comment>
<feature type="compositionally biased region" description="Gly residues" evidence="6">
    <location>
        <begin position="345"/>
        <end position="356"/>
    </location>
</feature>
<reference evidence="9" key="2">
    <citation type="submission" date="2023-06" db="EMBL/GenBank/DDBJ databases">
        <authorList>
            <consortium name="Lawrence Berkeley National Laboratory"/>
            <person name="Haridas S."/>
            <person name="Hensen N."/>
            <person name="Bonometti L."/>
            <person name="Westerberg I."/>
            <person name="Brannstrom I.O."/>
            <person name="Guillou S."/>
            <person name="Cros-Aarteil S."/>
            <person name="Calhoun S."/>
            <person name="Kuo A."/>
            <person name="Mondo S."/>
            <person name="Pangilinan J."/>
            <person name="Riley R."/>
            <person name="LaButti K."/>
            <person name="Andreopoulos B."/>
            <person name="Lipzen A."/>
            <person name="Chen C."/>
            <person name="Yanf M."/>
            <person name="Daum C."/>
            <person name="Ng V."/>
            <person name="Clum A."/>
            <person name="Steindorff A."/>
            <person name="Ohm R."/>
            <person name="Martin F."/>
            <person name="Silar P."/>
            <person name="Natvig D."/>
            <person name="Lalanne C."/>
            <person name="Gautier V."/>
            <person name="Ament-velasquez S.L."/>
            <person name="Kruys A."/>
            <person name="Hutchinson M.I."/>
            <person name="Powell A.J."/>
            <person name="Barry K."/>
            <person name="Miller A.N."/>
            <person name="Grigoriev I.V."/>
            <person name="Debuchy R."/>
            <person name="Gladieux P."/>
            <person name="Thoren M.H."/>
            <person name="Johannesson H."/>
        </authorList>
    </citation>
    <scope>NUCLEOTIDE SEQUENCE</scope>
    <source>
        <strain evidence="9">CBS 232.78</strain>
    </source>
</reference>
<accession>A0AAE0NZ62</accession>
<keyword evidence="7" id="KW-1133">Transmembrane helix</keyword>
<dbReference type="EC" id="3.2.1.39" evidence="4"/>
<dbReference type="GO" id="GO:0009986">
    <property type="term" value="C:cell surface"/>
    <property type="evidence" value="ECO:0007669"/>
    <property type="project" value="TreeGrafter"/>
</dbReference>
<organism evidence="9 10">
    <name type="scientific">Podospora didyma</name>
    <dbReference type="NCBI Taxonomy" id="330526"/>
    <lineage>
        <taxon>Eukaryota</taxon>
        <taxon>Fungi</taxon>
        <taxon>Dikarya</taxon>
        <taxon>Ascomycota</taxon>
        <taxon>Pezizomycotina</taxon>
        <taxon>Sordariomycetes</taxon>
        <taxon>Sordariomycetidae</taxon>
        <taxon>Sordariales</taxon>
        <taxon>Podosporaceae</taxon>
        <taxon>Podospora</taxon>
    </lineage>
</organism>
<feature type="compositionally biased region" description="Low complexity" evidence="6">
    <location>
        <begin position="385"/>
        <end position="423"/>
    </location>
</feature>
<dbReference type="GO" id="GO:0071555">
    <property type="term" value="P:cell wall organization"/>
    <property type="evidence" value="ECO:0007669"/>
    <property type="project" value="TreeGrafter"/>
</dbReference>
<feature type="compositionally biased region" description="Low complexity" evidence="6">
    <location>
        <begin position="357"/>
        <end position="374"/>
    </location>
</feature>
<evidence type="ECO:0000256" key="7">
    <source>
        <dbReference type="SAM" id="Phobius"/>
    </source>
</evidence>
<dbReference type="PANTHER" id="PTHR16631:SF13">
    <property type="entry name" value="GLUCAN ENDO-1,3-BETA-GLUCOSIDASE EGLC-RELATED"/>
    <property type="match status" value="1"/>
</dbReference>
<dbReference type="GO" id="GO:0042973">
    <property type="term" value="F:glucan endo-1,3-beta-D-glucosidase activity"/>
    <property type="evidence" value="ECO:0007669"/>
    <property type="project" value="UniProtKB-EC"/>
</dbReference>
<name>A0AAE0NZ62_9PEZI</name>
<gene>
    <name evidence="9" type="ORF">B0H63DRAFT_113106</name>
</gene>
<proteinExistence type="inferred from homology"/>
<keyword evidence="10" id="KW-1185">Reference proteome</keyword>
<keyword evidence="7" id="KW-0472">Membrane</keyword>
<protein>
    <recommendedName>
        <fullName evidence="4">glucan endo-1,3-beta-D-glucosidase</fullName>
        <ecNumber evidence="4">3.2.1.39</ecNumber>
    </recommendedName>
</protein>
<evidence type="ECO:0000256" key="2">
    <source>
        <dbReference type="ARBA" id="ARBA00004196"/>
    </source>
</evidence>
<dbReference type="PANTHER" id="PTHR16631">
    <property type="entry name" value="GLUCAN 1,3-BETA-GLUCOSIDASE"/>
    <property type="match status" value="1"/>
</dbReference>
<comment type="catalytic activity">
    <reaction evidence="1">
        <text>Hydrolysis of (1-&gt;3)-beta-D-glucosidic linkages in (1-&gt;3)-beta-D-glucans.</text>
        <dbReference type="EC" id="3.2.1.39"/>
    </reaction>
</comment>
<dbReference type="InterPro" id="IPR017853">
    <property type="entry name" value="GH"/>
</dbReference>
<evidence type="ECO:0000256" key="1">
    <source>
        <dbReference type="ARBA" id="ARBA00000382"/>
    </source>
</evidence>
<evidence type="ECO:0000256" key="8">
    <source>
        <dbReference type="SAM" id="SignalP"/>
    </source>
</evidence>
<evidence type="ECO:0000256" key="4">
    <source>
        <dbReference type="ARBA" id="ARBA00012780"/>
    </source>
</evidence>
<dbReference type="SUPFAM" id="SSF51445">
    <property type="entry name" value="(Trans)glycosidases"/>
    <property type="match status" value="1"/>
</dbReference>
<dbReference type="Proteomes" id="UP001285441">
    <property type="component" value="Unassembled WGS sequence"/>
</dbReference>
<feature type="region of interest" description="Disordered" evidence="6">
    <location>
        <begin position="323"/>
        <end position="434"/>
    </location>
</feature>
<evidence type="ECO:0000256" key="5">
    <source>
        <dbReference type="ARBA" id="ARBA00022801"/>
    </source>
</evidence>
<dbReference type="Gene3D" id="3.20.20.80">
    <property type="entry name" value="Glycosidases"/>
    <property type="match status" value="1"/>
</dbReference>
<keyword evidence="7" id="KW-0812">Transmembrane</keyword>
<reference evidence="9" key="1">
    <citation type="journal article" date="2023" name="Mol. Phylogenet. Evol.">
        <title>Genome-scale phylogeny and comparative genomics of the fungal order Sordariales.</title>
        <authorList>
            <person name="Hensen N."/>
            <person name="Bonometti L."/>
            <person name="Westerberg I."/>
            <person name="Brannstrom I.O."/>
            <person name="Guillou S."/>
            <person name="Cros-Aarteil S."/>
            <person name="Calhoun S."/>
            <person name="Haridas S."/>
            <person name="Kuo A."/>
            <person name="Mondo S."/>
            <person name="Pangilinan J."/>
            <person name="Riley R."/>
            <person name="LaButti K."/>
            <person name="Andreopoulos B."/>
            <person name="Lipzen A."/>
            <person name="Chen C."/>
            <person name="Yan M."/>
            <person name="Daum C."/>
            <person name="Ng V."/>
            <person name="Clum A."/>
            <person name="Steindorff A."/>
            <person name="Ohm R.A."/>
            <person name="Martin F."/>
            <person name="Silar P."/>
            <person name="Natvig D.O."/>
            <person name="Lalanne C."/>
            <person name="Gautier V."/>
            <person name="Ament-Velasquez S.L."/>
            <person name="Kruys A."/>
            <person name="Hutchinson M.I."/>
            <person name="Powell A.J."/>
            <person name="Barry K."/>
            <person name="Miller A.N."/>
            <person name="Grigoriev I.V."/>
            <person name="Debuchy R."/>
            <person name="Gladieux P."/>
            <person name="Hiltunen Thoren M."/>
            <person name="Johannesson H."/>
        </authorList>
    </citation>
    <scope>NUCLEOTIDE SEQUENCE</scope>
    <source>
        <strain evidence="9">CBS 232.78</strain>
    </source>
</reference>
<comment type="caution">
    <text evidence="9">The sequence shown here is derived from an EMBL/GenBank/DDBJ whole genome shotgun (WGS) entry which is preliminary data.</text>
</comment>
<feature type="transmembrane region" description="Helical" evidence="7">
    <location>
        <begin position="439"/>
        <end position="461"/>
    </location>
</feature>
<dbReference type="EMBL" id="JAULSW010000002">
    <property type="protein sequence ID" value="KAK3390388.1"/>
    <property type="molecule type" value="Genomic_DNA"/>
</dbReference>
<dbReference type="InterPro" id="IPR050732">
    <property type="entry name" value="Beta-glucan_modifiers"/>
</dbReference>
<evidence type="ECO:0000313" key="10">
    <source>
        <dbReference type="Proteomes" id="UP001285441"/>
    </source>
</evidence>
<evidence type="ECO:0000313" key="9">
    <source>
        <dbReference type="EMBL" id="KAK3390388.1"/>
    </source>
</evidence>
<feature type="chain" id="PRO_5042277964" description="glucan endo-1,3-beta-D-glucosidase" evidence="8">
    <location>
        <begin position="20"/>
        <end position="462"/>
    </location>
</feature>
<evidence type="ECO:0000256" key="6">
    <source>
        <dbReference type="SAM" id="MobiDB-lite"/>
    </source>
</evidence>
<feature type="compositionally biased region" description="Low complexity" evidence="6">
    <location>
        <begin position="323"/>
        <end position="344"/>
    </location>
</feature>
<keyword evidence="5 9" id="KW-0378">Hydrolase</keyword>
<feature type="signal peptide" evidence="8">
    <location>
        <begin position="1"/>
        <end position="19"/>
    </location>
</feature>
<dbReference type="GO" id="GO:0005576">
    <property type="term" value="C:extracellular region"/>
    <property type="evidence" value="ECO:0007669"/>
    <property type="project" value="TreeGrafter"/>
</dbReference>
<evidence type="ECO:0000256" key="3">
    <source>
        <dbReference type="ARBA" id="ARBA00008773"/>
    </source>
</evidence>
<comment type="subcellular location">
    <subcellularLocation>
        <location evidence="2">Cell envelope</location>
    </subcellularLocation>
</comment>
<keyword evidence="8" id="KW-0732">Signal</keyword>
<dbReference type="GO" id="GO:0009277">
    <property type="term" value="C:fungal-type cell wall"/>
    <property type="evidence" value="ECO:0007669"/>
    <property type="project" value="TreeGrafter"/>
</dbReference>
<sequence length="462" mass="46499">MRAVSALVALATVISSVSAAGPYQGFNYGNELAPGVGKKQADWEKEFRLAQALPGAPGNGFTSARLFTSIQMGSASDPIEAIPAAIATKTSLLLTLWISGGNFLNELQAVKTAAAKYGDKLAPYIAGISVGSEDLYRISKVGMENPNAGPGVEPSKIAGYIRQVREAIKDTPLKSAPIGHVDTWTAWVDGSNRAVIDACDWIGMDAYPYWQNTSGSNAIENSKALFEEAVANTKAAVGSKDVWITETGFPISGIPWGQAKPGPVNAKSYWDQVGCPRFGKTSIWWFSLQYTPKNADDQDWGVVSNAGKLNYDISCKKDAAVSSAAPSSTPASSTPSRPSSTTAAGSGGGSGTGSGSGSSTVGTSGPVSSATTTVINSNPGGGAGSSSSQLSGGVSSATSSASRSLGTGPSASVSVPGSGSNSTAAPSGTPTPSIVPGSAGVRAISGSIGAAFAAVIIAVLAT</sequence>
<dbReference type="AlphaFoldDB" id="A0AAE0NZ62"/>